<dbReference type="HOGENOM" id="CLU_009665_9_2_1"/>
<dbReference type="EMBL" id="KN822166">
    <property type="protein sequence ID" value="KIM53931.1"/>
    <property type="molecule type" value="Genomic_DNA"/>
</dbReference>
<evidence type="ECO:0000256" key="1">
    <source>
        <dbReference type="ARBA" id="ARBA00007801"/>
    </source>
</evidence>
<evidence type="ECO:0000256" key="4">
    <source>
        <dbReference type="ARBA" id="ARBA00023002"/>
    </source>
</evidence>
<dbReference type="CDD" id="cd02979">
    <property type="entry name" value="PHOX_C"/>
    <property type="match status" value="1"/>
</dbReference>
<keyword evidence="4" id="KW-0560">Oxidoreductase</keyword>
<dbReference type="SUPFAM" id="SSF54373">
    <property type="entry name" value="FAD-linked reductases, C-terminal domain"/>
    <property type="match status" value="1"/>
</dbReference>
<dbReference type="InterPro" id="IPR036188">
    <property type="entry name" value="FAD/NAD-bd_sf"/>
</dbReference>
<name>A0A0C3DCW1_9AGAM</name>
<evidence type="ECO:0008006" key="9">
    <source>
        <dbReference type="Google" id="ProtNLM"/>
    </source>
</evidence>
<reference evidence="8" key="2">
    <citation type="submission" date="2015-01" db="EMBL/GenBank/DDBJ databases">
        <title>Evolutionary Origins and Diversification of the Mycorrhizal Mutualists.</title>
        <authorList>
            <consortium name="DOE Joint Genome Institute"/>
            <consortium name="Mycorrhizal Genomics Consortium"/>
            <person name="Kohler A."/>
            <person name="Kuo A."/>
            <person name="Nagy L.G."/>
            <person name="Floudas D."/>
            <person name="Copeland A."/>
            <person name="Barry K.W."/>
            <person name="Cichocki N."/>
            <person name="Veneault-Fourrey C."/>
            <person name="LaButti K."/>
            <person name="Lindquist E.A."/>
            <person name="Lipzen A."/>
            <person name="Lundell T."/>
            <person name="Morin E."/>
            <person name="Murat C."/>
            <person name="Riley R."/>
            <person name="Ohm R."/>
            <person name="Sun H."/>
            <person name="Tunlid A."/>
            <person name="Henrissat B."/>
            <person name="Grigoriev I.V."/>
            <person name="Hibbett D.S."/>
            <person name="Martin F."/>
        </authorList>
    </citation>
    <scope>NUCLEOTIDE SEQUENCE [LARGE SCALE GENOMIC DNA]</scope>
    <source>
        <strain evidence="8">Foug A</strain>
    </source>
</reference>
<dbReference type="InParanoid" id="A0A0C3DCW1"/>
<comment type="similarity">
    <text evidence="1">Belongs to the PheA/TfdB FAD monooxygenase family.</text>
</comment>
<dbReference type="STRING" id="1036808.A0A0C3DCW1"/>
<keyword evidence="2" id="KW-0285">Flavoprotein</keyword>
<dbReference type="Gene3D" id="3.50.50.60">
    <property type="entry name" value="FAD/NAD(P)-binding domain"/>
    <property type="match status" value="2"/>
</dbReference>
<dbReference type="Gene3D" id="3.40.30.20">
    <property type="match status" value="1"/>
</dbReference>
<dbReference type="PANTHER" id="PTHR43004:SF20">
    <property type="entry name" value="2-MONOOXYGENASE, PUTATIVE (AFU_ORTHOLOGUE AFUA_1G13660)-RELATED"/>
    <property type="match status" value="1"/>
</dbReference>
<dbReference type="OrthoDB" id="1716816at2759"/>
<dbReference type="PRINTS" id="PR00420">
    <property type="entry name" value="RNGMNOXGNASE"/>
</dbReference>
<evidence type="ECO:0000259" key="6">
    <source>
        <dbReference type="Pfam" id="PF07976"/>
    </source>
</evidence>
<dbReference type="Gene3D" id="3.30.9.10">
    <property type="entry name" value="D-Amino Acid Oxidase, subunit A, domain 2"/>
    <property type="match status" value="2"/>
</dbReference>
<dbReference type="GO" id="GO:0016709">
    <property type="term" value="F:oxidoreductase activity, acting on paired donors, with incorporation or reduction of molecular oxygen, NAD(P)H as one donor, and incorporation of one atom of oxygen"/>
    <property type="evidence" value="ECO:0007669"/>
    <property type="project" value="UniProtKB-ARBA"/>
</dbReference>
<protein>
    <recommendedName>
        <fullName evidence="9">FAD-binding domain-containing protein</fullName>
    </recommendedName>
</protein>
<accession>A0A0C3DCW1</accession>
<proteinExistence type="inferred from homology"/>
<reference evidence="7 8" key="1">
    <citation type="submission" date="2014-04" db="EMBL/GenBank/DDBJ databases">
        <authorList>
            <consortium name="DOE Joint Genome Institute"/>
            <person name="Kuo A."/>
            <person name="Kohler A."/>
            <person name="Nagy L.G."/>
            <person name="Floudas D."/>
            <person name="Copeland A."/>
            <person name="Barry K.W."/>
            <person name="Cichocki N."/>
            <person name="Veneault-Fourrey C."/>
            <person name="LaButti K."/>
            <person name="Lindquist E.A."/>
            <person name="Lipzen A."/>
            <person name="Lundell T."/>
            <person name="Morin E."/>
            <person name="Murat C."/>
            <person name="Sun H."/>
            <person name="Tunlid A."/>
            <person name="Henrissat B."/>
            <person name="Grigoriev I.V."/>
            <person name="Hibbett D.S."/>
            <person name="Martin F."/>
            <person name="Nordberg H.P."/>
            <person name="Cantor M.N."/>
            <person name="Hua S.X."/>
        </authorList>
    </citation>
    <scope>NUCLEOTIDE SEQUENCE [LARGE SCALE GENOMIC DNA]</scope>
    <source>
        <strain evidence="7 8">Foug A</strain>
    </source>
</reference>
<gene>
    <name evidence="7" type="ORF">SCLCIDRAFT_1222456</name>
</gene>
<dbReference type="PANTHER" id="PTHR43004">
    <property type="entry name" value="TRK SYSTEM POTASSIUM UPTAKE PROTEIN"/>
    <property type="match status" value="1"/>
</dbReference>
<evidence type="ECO:0000259" key="5">
    <source>
        <dbReference type="Pfam" id="PF01494"/>
    </source>
</evidence>
<keyword evidence="3" id="KW-0274">FAD</keyword>
<keyword evidence="8" id="KW-1185">Reference proteome</keyword>
<dbReference type="SUPFAM" id="SSF52833">
    <property type="entry name" value="Thioredoxin-like"/>
    <property type="match status" value="1"/>
</dbReference>
<feature type="domain" description="Phenol hydroxylase-like C-terminal dimerisation" evidence="6">
    <location>
        <begin position="423"/>
        <end position="606"/>
    </location>
</feature>
<dbReference type="InterPro" id="IPR012941">
    <property type="entry name" value="Phe_hydrox_C_dim_dom"/>
</dbReference>
<dbReference type="InterPro" id="IPR038220">
    <property type="entry name" value="PHOX_C_sf"/>
</dbReference>
<dbReference type="Proteomes" id="UP000053989">
    <property type="component" value="Unassembled WGS sequence"/>
</dbReference>
<feature type="domain" description="FAD-binding" evidence="5">
    <location>
        <begin position="10"/>
        <end position="381"/>
    </location>
</feature>
<dbReference type="AlphaFoldDB" id="A0A0C3DCW1"/>
<organism evidence="7 8">
    <name type="scientific">Scleroderma citrinum Foug A</name>
    <dbReference type="NCBI Taxonomy" id="1036808"/>
    <lineage>
        <taxon>Eukaryota</taxon>
        <taxon>Fungi</taxon>
        <taxon>Dikarya</taxon>
        <taxon>Basidiomycota</taxon>
        <taxon>Agaricomycotina</taxon>
        <taxon>Agaricomycetes</taxon>
        <taxon>Agaricomycetidae</taxon>
        <taxon>Boletales</taxon>
        <taxon>Sclerodermatineae</taxon>
        <taxon>Sclerodermataceae</taxon>
        <taxon>Scleroderma</taxon>
    </lineage>
</organism>
<dbReference type="Pfam" id="PF01494">
    <property type="entry name" value="FAD_binding_3"/>
    <property type="match status" value="1"/>
</dbReference>
<dbReference type="InterPro" id="IPR036249">
    <property type="entry name" value="Thioredoxin-like_sf"/>
</dbReference>
<dbReference type="Pfam" id="PF07976">
    <property type="entry name" value="Phe_hydrox_dim"/>
    <property type="match status" value="1"/>
</dbReference>
<evidence type="ECO:0000256" key="2">
    <source>
        <dbReference type="ARBA" id="ARBA00022630"/>
    </source>
</evidence>
<dbReference type="InterPro" id="IPR002938">
    <property type="entry name" value="FAD-bd"/>
</dbReference>
<dbReference type="GO" id="GO:0071949">
    <property type="term" value="F:FAD binding"/>
    <property type="evidence" value="ECO:0007669"/>
    <property type="project" value="InterPro"/>
</dbReference>
<dbReference type="InterPro" id="IPR050641">
    <property type="entry name" value="RIFMO-like"/>
</dbReference>
<sequence>MPSQTPENFVDVLVIGAGPAGLMCSNALAAAGDIKLRVIDKSPSKVALGHGDGIQPRTIEVLQSYGLAERLLREGNQMHMCAFYNPNLDGKVELTERVPDVTEPTARFPFEITLHQGIIEGIFIDSMNLHNLRIDRLVQPYAIELTCDHDNLHGRNSYPVKVTLEHLDATDDVERTEVIHAKYVIGADGAHSWVRKYFGITMDGDQTEYIWGVVDMVPDTNFPDIRNRTVIHSADSGSCMIIPREDDKVRLYVQLLDQDVVCPSTGRIDKARMNPERIIEAAKKILHPFEIRPLTDIEWWTTYIISQRVASTYSVGDRIFIAGDACHTHSPKAGQGMNASMGDTHNLAWKIAQVLRGWARPSILRTYESERRKYAQDLVDFDKQFAAFFSGKPKTSENEDGVSHEQFLKVFQTFGGFTSGIGVHYEPSDIVNIKYQRCARNLVIGKRMLPQIFIRAADARPVDIQDLLPANIRWKILVFLGTLDESQLPRIELLAKELNEPASFLRKYPVDGQISRMFDIIAIVAGNKSDFNYLSVPDLFRPHWSKVLLDDTDVTGTKGGGAYERFGIDTKDVTFVVVRPDGYVGMIAPSSALWDLQGYFASFLIPPCHDAQLEGVTGNDVILQCDH</sequence>
<evidence type="ECO:0000313" key="8">
    <source>
        <dbReference type="Proteomes" id="UP000053989"/>
    </source>
</evidence>
<evidence type="ECO:0000256" key="3">
    <source>
        <dbReference type="ARBA" id="ARBA00022827"/>
    </source>
</evidence>
<evidence type="ECO:0000313" key="7">
    <source>
        <dbReference type="EMBL" id="KIM53931.1"/>
    </source>
</evidence>
<dbReference type="SUPFAM" id="SSF51905">
    <property type="entry name" value="FAD/NAD(P)-binding domain"/>
    <property type="match status" value="1"/>
</dbReference>